<gene>
    <name evidence="1" type="ORF">EPr2_0068</name>
</gene>
<sequence>MLVKDYILLHHGPTSYYQSNLLFYKEFGLNYHYREDPRLLIVLL</sequence>
<name>A0AC61TT52_9CAUD</name>
<dbReference type="Proteomes" id="UP000829258">
    <property type="component" value="Segment"/>
</dbReference>
<evidence type="ECO:0000313" key="1">
    <source>
        <dbReference type="EMBL" id="UNI71176.1"/>
    </source>
</evidence>
<reference evidence="1" key="1">
    <citation type="submission" date="2022-01" db="EMBL/GenBank/DDBJ databases">
        <title>Identification and Characterization of vB_PreP_EPr2, a Lytic Bacteriophage of Pan-drug Resistant Providencia rettgeri.</title>
        <authorList>
            <person name="Margulieux K.R."/>
            <person name="Mencke J.L."/>
            <person name="He Y."/>
            <person name="Filippov A.A."/>
            <person name="Nikolich M.P."/>
            <person name="Belew A.T."/>
            <person name="McGann P."/>
            <person name="Swierczewski B.E."/>
            <person name="Getnet D."/>
            <person name="Ellison D.W."/>
        </authorList>
    </citation>
    <scope>NUCLEOTIDE SEQUENCE</scope>
</reference>
<protein>
    <submittedName>
        <fullName evidence="1">Uncharacterized protein</fullName>
    </submittedName>
</protein>
<accession>A0AC61TT52</accession>
<proteinExistence type="predicted"/>
<organism evidence="1 2">
    <name type="scientific">Providencia phage EPr2</name>
    <dbReference type="NCBI Taxonomy" id="2917333"/>
    <lineage>
        <taxon>Viruses</taxon>
        <taxon>Duplodnaviria</taxon>
        <taxon>Heunggongvirae</taxon>
        <taxon>Uroviricota</taxon>
        <taxon>Caudoviricetes</taxon>
        <taxon>Autographivirales</taxon>
        <taxon>Autotranscriptaviridae</taxon>
        <taxon>Studiervirinae</taxon>
        <taxon>Kayfunavirus</taxon>
        <taxon>Kayfunavirus EPr2</taxon>
    </lineage>
</organism>
<evidence type="ECO:0000313" key="2">
    <source>
        <dbReference type="Proteomes" id="UP000829258"/>
    </source>
</evidence>
<dbReference type="EMBL" id="OM256482">
    <property type="protein sequence ID" value="UNI71176.1"/>
    <property type="molecule type" value="Genomic_DNA"/>
</dbReference>
<keyword evidence="2" id="KW-1185">Reference proteome</keyword>